<evidence type="ECO:0000313" key="2">
    <source>
        <dbReference type="Proteomes" id="UP000637628"/>
    </source>
</evidence>
<gene>
    <name evidence="1" type="ORF">Adu01nite_91320</name>
</gene>
<dbReference type="EMBL" id="BOML01000089">
    <property type="protein sequence ID" value="GIE07782.1"/>
    <property type="molecule type" value="Genomic_DNA"/>
</dbReference>
<comment type="caution">
    <text evidence="1">The sequence shown here is derived from an EMBL/GenBank/DDBJ whole genome shotgun (WGS) entry which is preliminary data.</text>
</comment>
<sequence length="53" mass="5669">MLGVQGVAEEQLPGERAEGAFSQLRDCLLAQIDRAALGAHGQHVARADITVLW</sequence>
<dbReference type="Proteomes" id="UP000637628">
    <property type="component" value="Unassembled WGS sequence"/>
</dbReference>
<name>A0ABQ3ZD79_9ACTN</name>
<organism evidence="1 2">
    <name type="scientific">Paractinoplanes durhamensis</name>
    <dbReference type="NCBI Taxonomy" id="113563"/>
    <lineage>
        <taxon>Bacteria</taxon>
        <taxon>Bacillati</taxon>
        <taxon>Actinomycetota</taxon>
        <taxon>Actinomycetes</taxon>
        <taxon>Micromonosporales</taxon>
        <taxon>Micromonosporaceae</taxon>
        <taxon>Paractinoplanes</taxon>
    </lineage>
</organism>
<evidence type="ECO:0000313" key="1">
    <source>
        <dbReference type="EMBL" id="GIE07782.1"/>
    </source>
</evidence>
<keyword evidence="2" id="KW-1185">Reference proteome</keyword>
<accession>A0ABQ3ZD79</accession>
<proteinExistence type="predicted"/>
<reference evidence="1 2" key="1">
    <citation type="submission" date="2021-01" db="EMBL/GenBank/DDBJ databases">
        <title>Whole genome shotgun sequence of Actinoplanes durhamensis NBRC 14914.</title>
        <authorList>
            <person name="Komaki H."/>
            <person name="Tamura T."/>
        </authorList>
    </citation>
    <scope>NUCLEOTIDE SEQUENCE [LARGE SCALE GENOMIC DNA]</scope>
    <source>
        <strain evidence="1 2">NBRC 14914</strain>
    </source>
</reference>
<protein>
    <submittedName>
        <fullName evidence="1">Uncharacterized protein</fullName>
    </submittedName>
</protein>